<dbReference type="PANTHER" id="PTHR33157:SF14">
    <property type="entry name" value="AUTONOMOUS TRANSPOSABLE ELEMENT EN-1 MOSAIC PROTEIN"/>
    <property type="match status" value="1"/>
</dbReference>
<accession>A0A2T8IHI7</accession>
<reference evidence="2" key="1">
    <citation type="submission" date="2018-04" db="EMBL/GenBank/DDBJ databases">
        <title>WGS assembly of Panicum hallii.</title>
        <authorList>
            <person name="Lovell J."/>
            <person name="Jenkins J."/>
            <person name="Lowry D."/>
            <person name="Mamidi S."/>
            <person name="Sreedasyam A."/>
            <person name="Weng X."/>
            <person name="Barry K."/>
            <person name="Bonette J."/>
            <person name="Campitelli B."/>
            <person name="Daum C."/>
            <person name="Gordon S."/>
            <person name="Gould B."/>
            <person name="Lipzen A."/>
            <person name="Macqueen A."/>
            <person name="Palacio-Mejia J."/>
            <person name="Plott C."/>
            <person name="Shakirov E."/>
            <person name="Shu S."/>
            <person name="Yoshinaga Y."/>
            <person name="Zane M."/>
            <person name="Rokhsar D."/>
            <person name="Grimwood J."/>
            <person name="Schmutz J."/>
            <person name="Juenger T."/>
        </authorList>
    </citation>
    <scope>NUCLEOTIDE SEQUENCE [LARGE SCALE GENOMIC DNA]</scope>
    <source>
        <strain evidence="2">FIL2</strain>
    </source>
</reference>
<dbReference type="AlphaFoldDB" id="A0A2T8IHI7"/>
<dbReference type="Proteomes" id="UP000243499">
    <property type="component" value="Chromosome 6"/>
</dbReference>
<gene>
    <name evidence="2" type="ORF">PAHAL_6G255500</name>
</gene>
<proteinExistence type="predicted"/>
<evidence type="ECO:0000256" key="1">
    <source>
        <dbReference type="SAM" id="MobiDB-lite"/>
    </source>
</evidence>
<name>A0A2T8IHI7_9POAL</name>
<evidence type="ECO:0000313" key="2">
    <source>
        <dbReference type="EMBL" id="PVH37144.1"/>
    </source>
</evidence>
<dbReference type="EMBL" id="CM008051">
    <property type="protein sequence ID" value="PVH37144.1"/>
    <property type="molecule type" value="Genomic_DNA"/>
</dbReference>
<dbReference type="InterPro" id="IPR039266">
    <property type="entry name" value="EN-1/SPM"/>
</dbReference>
<dbReference type="GO" id="GO:0032196">
    <property type="term" value="P:transposition"/>
    <property type="evidence" value="ECO:0007669"/>
    <property type="project" value="InterPro"/>
</dbReference>
<organism evidence="2">
    <name type="scientific">Panicum hallii</name>
    <dbReference type="NCBI Taxonomy" id="206008"/>
    <lineage>
        <taxon>Eukaryota</taxon>
        <taxon>Viridiplantae</taxon>
        <taxon>Streptophyta</taxon>
        <taxon>Embryophyta</taxon>
        <taxon>Tracheophyta</taxon>
        <taxon>Spermatophyta</taxon>
        <taxon>Magnoliopsida</taxon>
        <taxon>Liliopsida</taxon>
        <taxon>Poales</taxon>
        <taxon>Poaceae</taxon>
        <taxon>PACMAD clade</taxon>
        <taxon>Panicoideae</taxon>
        <taxon>Panicodae</taxon>
        <taxon>Paniceae</taxon>
        <taxon>Panicinae</taxon>
        <taxon>Panicum</taxon>
        <taxon>Panicum sect. Panicum</taxon>
    </lineage>
</organism>
<sequence>MPYVTNGPQMSSKAFPREIEEIVEPSPITPTEEVRTGVAPSDIQVYLEGHRGRDPTNPDQLCSQAATERLAAYGDQMIARHGEGYDWRNVPIDPEAVYSSGGGKPHGRYPLFDKVIDSSQVPSRQRAGSSRSASRSTSSGDDSAEVVRLREKVRQQELQQQWFEAQLAQQNAILQINLNCYNLG</sequence>
<dbReference type="PANTHER" id="PTHR33157">
    <property type="entry name" value="AUTONOMOUS TRANSPOSABLE ELEMENT EN-1 MOSAIC PROTEIN-RELATED"/>
    <property type="match status" value="1"/>
</dbReference>
<dbReference type="Gramene" id="PVH37144">
    <property type="protein sequence ID" value="PVH37144"/>
    <property type="gene ID" value="PAHAL_6G255500"/>
</dbReference>
<feature type="region of interest" description="Disordered" evidence="1">
    <location>
        <begin position="118"/>
        <end position="146"/>
    </location>
</feature>
<protein>
    <submittedName>
        <fullName evidence="2">Uncharacterized protein</fullName>
    </submittedName>
</protein>
<feature type="compositionally biased region" description="Low complexity" evidence="1">
    <location>
        <begin position="123"/>
        <end position="141"/>
    </location>
</feature>